<accession>I0A124</accession>
<dbReference type="AlphaFoldDB" id="I0A124"/>
<dbReference type="EMBL" id="CP003423">
    <property type="protein sequence ID" value="AFH42681.1"/>
    <property type="molecule type" value="Genomic_DNA"/>
</dbReference>
<name>I0A124_FERFK</name>
<dbReference type="eggNOG" id="arCOG07276">
    <property type="taxonomic scope" value="Archaea"/>
</dbReference>
<dbReference type="HOGENOM" id="CLU_1375481_0_0_2"/>
<reference evidence="2 3" key="2">
    <citation type="journal article" date="2014" name="Extremophiles">
        <title>Analysis of the complete genome of Fervidococcus fontis confirms the distinct phylogenetic position of the order Fervidicoccales and suggests its environmental function.</title>
        <authorList>
            <person name="Lebedinsky A.V."/>
            <person name="Mardanov A.V."/>
            <person name="Kublanov I.V."/>
            <person name="Gumerov V.M."/>
            <person name="Beletsky A.V."/>
            <person name="Perevalova A.A."/>
            <person name="Bidzhieva S.Kh."/>
            <person name="Bonch-Osmolovskaya E.A."/>
            <person name="Skryabin K.G."/>
            <person name="Ravin N.V."/>
        </authorList>
    </citation>
    <scope>NUCLEOTIDE SEQUENCE [LARGE SCALE GENOMIC DNA]</scope>
    <source>
        <strain evidence="3">DSM 19380 / VKM B-2539 / Kam940</strain>
    </source>
</reference>
<keyword evidence="1" id="KW-1133">Transmembrane helix</keyword>
<keyword evidence="1" id="KW-0472">Membrane</keyword>
<keyword evidence="1" id="KW-0812">Transmembrane</keyword>
<evidence type="ECO:0000256" key="1">
    <source>
        <dbReference type="SAM" id="Phobius"/>
    </source>
</evidence>
<dbReference type="STRING" id="1163730.FFONT_0693"/>
<evidence type="ECO:0000313" key="2">
    <source>
        <dbReference type="EMBL" id="AFH42681.1"/>
    </source>
</evidence>
<reference evidence="3" key="1">
    <citation type="submission" date="2012-03" db="EMBL/GenBank/DDBJ databases">
        <title>Fervidicoccus fontis complete genome analysis confirms its distinct phylogenetic position and predicts its environmental function.</title>
        <authorList>
            <person name="Lebedinsky A.V."/>
            <person name="Mardanov A.V."/>
            <person name="Gumerov V.M."/>
            <person name="Beletsky A.V."/>
            <person name="Kublanov I.V."/>
            <person name="Perevalova A.A."/>
            <person name="Bonch-Osmolovskaya E.A."/>
            <person name="Ravin N.V."/>
            <person name="Skryabin K.G."/>
        </authorList>
    </citation>
    <scope>NUCLEOTIDE SEQUENCE [LARGE SCALE GENOMIC DNA]</scope>
    <source>
        <strain evidence="3">DSM 19380 / VKM B-2539 / Kam940</strain>
    </source>
</reference>
<dbReference type="KEGG" id="ffo:FFONT_0693"/>
<sequence length="198" mass="22239">MRASSELISTVILIAAVLAMSSGLWYYAQDFSSNLSNNQYISSEISQSAMSLNLLKVYSDPSSSNLVYQVGYVQGSTIYLAVLTIQKNSFIYLGQEQISEPSQGLGFFNLSDPSEWTSLPVIQVQSSQVMVQPIYSSDSSYYPLSLWLGSNGINLYPLYFNTSSVQLLNIKVNSNYDNVMVFFTYLNGKYWAFSYFYV</sequence>
<dbReference type="Proteomes" id="UP000007391">
    <property type="component" value="Chromosome"/>
</dbReference>
<gene>
    <name evidence="2" type="ordered locus">FFONT_0693</name>
</gene>
<proteinExistence type="predicted"/>
<feature type="transmembrane region" description="Helical" evidence="1">
    <location>
        <begin position="7"/>
        <end position="28"/>
    </location>
</feature>
<organism evidence="2 3">
    <name type="scientific">Fervidicoccus fontis (strain DSM 19380 / JCM 18336 / VKM B-2539 / Kam940)</name>
    <dbReference type="NCBI Taxonomy" id="1163730"/>
    <lineage>
        <taxon>Archaea</taxon>
        <taxon>Thermoproteota</taxon>
        <taxon>Thermoprotei</taxon>
        <taxon>Fervidicoccales</taxon>
        <taxon>Fervidicoccaceae</taxon>
        <taxon>Fervidicoccus</taxon>
    </lineage>
</organism>
<protein>
    <submittedName>
        <fullName evidence="2">Uncharacterized protein</fullName>
    </submittedName>
</protein>
<evidence type="ECO:0000313" key="3">
    <source>
        <dbReference type="Proteomes" id="UP000007391"/>
    </source>
</evidence>
<dbReference type="InParanoid" id="I0A124"/>
<keyword evidence="3" id="KW-1185">Reference proteome</keyword>